<evidence type="ECO:0000313" key="11">
    <source>
        <dbReference type="EMBL" id="KAH8079407.1"/>
    </source>
</evidence>
<dbReference type="Pfam" id="PF03007">
    <property type="entry name" value="WS_DGAT_cat"/>
    <property type="match status" value="1"/>
</dbReference>
<feature type="domain" description="O-acyltransferase WSD1-like N-terminal" evidence="9">
    <location>
        <begin position="136"/>
        <end position="291"/>
    </location>
</feature>
<dbReference type="UniPathway" id="UPA00282"/>
<dbReference type="InterPro" id="IPR009721">
    <property type="entry name" value="O-acyltransferase_WSD1_C"/>
</dbReference>
<comment type="pathway">
    <text evidence="2">Lipid metabolism.</text>
</comment>
<protein>
    <submittedName>
        <fullName evidence="11">Wax ester synthase-like acyl-CoA acyltransferase domain-containing protein</fullName>
    </submittedName>
</protein>
<feature type="domain" description="O-acyltransferase WSD1 C-terminal" evidence="10">
    <location>
        <begin position="575"/>
        <end position="667"/>
    </location>
</feature>
<comment type="catalytic activity">
    <reaction evidence="7">
        <text>an acyl-CoA + a 1,2-diacyl-sn-glycerol = a triacyl-sn-glycerol + CoA</text>
        <dbReference type="Rhea" id="RHEA:10868"/>
        <dbReference type="ChEBI" id="CHEBI:17815"/>
        <dbReference type="ChEBI" id="CHEBI:57287"/>
        <dbReference type="ChEBI" id="CHEBI:58342"/>
        <dbReference type="ChEBI" id="CHEBI:64615"/>
        <dbReference type="EC" id="2.3.1.20"/>
    </reaction>
</comment>
<accession>A0A8K0UDS0</accession>
<comment type="similarity">
    <text evidence="5">In the N-terminal section; belongs to the long-chain O-acyltransferase family.</text>
</comment>
<dbReference type="AlphaFoldDB" id="A0A8K0UDS0"/>
<keyword evidence="4 11" id="KW-0012">Acyltransferase</keyword>
<name>A0A8K0UDS0_9AGAR</name>
<dbReference type="InterPro" id="IPR045034">
    <property type="entry name" value="O-acyltransferase_WSD1-like"/>
</dbReference>
<organism evidence="11 12">
    <name type="scientific">Cristinia sonorae</name>
    <dbReference type="NCBI Taxonomy" id="1940300"/>
    <lineage>
        <taxon>Eukaryota</taxon>
        <taxon>Fungi</taxon>
        <taxon>Dikarya</taxon>
        <taxon>Basidiomycota</taxon>
        <taxon>Agaricomycotina</taxon>
        <taxon>Agaricomycetes</taxon>
        <taxon>Agaricomycetidae</taxon>
        <taxon>Agaricales</taxon>
        <taxon>Pleurotineae</taxon>
        <taxon>Stephanosporaceae</taxon>
        <taxon>Cristinia</taxon>
    </lineage>
</organism>
<evidence type="ECO:0000256" key="3">
    <source>
        <dbReference type="ARBA" id="ARBA00022679"/>
    </source>
</evidence>
<evidence type="ECO:0000313" key="12">
    <source>
        <dbReference type="Proteomes" id="UP000813824"/>
    </source>
</evidence>
<evidence type="ECO:0000256" key="8">
    <source>
        <dbReference type="SAM" id="MobiDB-lite"/>
    </source>
</evidence>
<evidence type="ECO:0000256" key="1">
    <source>
        <dbReference type="ARBA" id="ARBA00004771"/>
    </source>
</evidence>
<feature type="region of interest" description="Disordered" evidence="8">
    <location>
        <begin position="1"/>
        <end position="100"/>
    </location>
</feature>
<feature type="compositionally biased region" description="Low complexity" evidence="8">
    <location>
        <begin position="13"/>
        <end position="30"/>
    </location>
</feature>
<dbReference type="Proteomes" id="UP000813824">
    <property type="component" value="Unassembled WGS sequence"/>
</dbReference>
<dbReference type="GO" id="GO:0047196">
    <property type="term" value="F:long-chain-alcohol O-fatty-acyltransferase activity"/>
    <property type="evidence" value="ECO:0007669"/>
    <property type="project" value="UniProtKB-EC"/>
</dbReference>
<evidence type="ECO:0000256" key="6">
    <source>
        <dbReference type="ARBA" id="ARBA00047604"/>
    </source>
</evidence>
<dbReference type="EMBL" id="JAEVFJ010000056">
    <property type="protein sequence ID" value="KAH8079407.1"/>
    <property type="molecule type" value="Genomic_DNA"/>
</dbReference>
<keyword evidence="12" id="KW-1185">Reference proteome</keyword>
<evidence type="ECO:0000259" key="10">
    <source>
        <dbReference type="Pfam" id="PF06974"/>
    </source>
</evidence>
<dbReference type="GO" id="GO:0019432">
    <property type="term" value="P:triglyceride biosynthetic process"/>
    <property type="evidence" value="ECO:0007669"/>
    <property type="project" value="UniProtKB-UniPathway"/>
</dbReference>
<keyword evidence="3" id="KW-0808">Transferase</keyword>
<dbReference type="InterPro" id="IPR004255">
    <property type="entry name" value="O-acyltransferase_WSD1_N"/>
</dbReference>
<dbReference type="PANTHER" id="PTHR31650:SF1">
    <property type="entry name" value="WAX ESTER SYNTHASE_DIACYLGLYCEROL ACYLTRANSFERASE 4-RELATED"/>
    <property type="match status" value="1"/>
</dbReference>
<gene>
    <name evidence="11" type="ORF">BXZ70DRAFT_960769</name>
</gene>
<reference evidence="11" key="1">
    <citation type="journal article" date="2021" name="New Phytol.">
        <title>Evolutionary innovations through gain and loss of genes in the ectomycorrhizal Boletales.</title>
        <authorList>
            <person name="Wu G."/>
            <person name="Miyauchi S."/>
            <person name="Morin E."/>
            <person name="Kuo A."/>
            <person name="Drula E."/>
            <person name="Varga T."/>
            <person name="Kohler A."/>
            <person name="Feng B."/>
            <person name="Cao Y."/>
            <person name="Lipzen A."/>
            <person name="Daum C."/>
            <person name="Hundley H."/>
            <person name="Pangilinan J."/>
            <person name="Johnson J."/>
            <person name="Barry K."/>
            <person name="LaButti K."/>
            <person name="Ng V."/>
            <person name="Ahrendt S."/>
            <person name="Min B."/>
            <person name="Choi I.G."/>
            <person name="Park H."/>
            <person name="Plett J.M."/>
            <person name="Magnuson J."/>
            <person name="Spatafora J.W."/>
            <person name="Nagy L.G."/>
            <person name="Henrissat B."/>
            <person name="Grigoriev I.V."/>
            <person name="Yang Z.L."/>
            <person name="Xu J."/>
            <person name="Martin F.M."/>
        </authorList>
    </citation>
    <scope>NUCLEOTIDE SEQUENCE</scope>
    <source>
        <strain evidence="11">KKN 215</strain>
    </source>
</reference>
<evidence type="ECO:0000256" key="5">
    <source>
        <dbReference type="ARBA" id="ARBA00024360"/>
    </source>
</evidence>
<evidence type="ECO:0000259" key="9">
    <source>
        <dbReference type="Pfam" id="PF03007"/>
    </source>
</evidence>
<dbReference type="PANTHER" id="PTHR31650">
    <property type="entry name" value="O-ACYLTRANSFERASE (WSD1-LIKE) FAMILY PROTEIN"/>
    <property type="match status" value="1"/>
</dbReference>
<sequence>MLRAEEDSELAGSTMTRGSRSTPRSTWSSSAVIHTQLTPTSLPTPTPDARRPPCSFPMPPPSADDIHDTVPNDSSPNDPPQPSKPHAPPDVQEHLQSSLSDMERSGGLAGWFATKFLSAGDWIERELDERRQTIGGIDNLFLLLTDATDFNPVCACMYTLKGKLSLVDLRHAVSRLQYKYPKYCQRVTSVGRKFHGVRFEDDPDFDINNHVSTVRLPEPAGKRELDDLMGQFIARDWDLTKPLWEMVLVENYNDEEGAECAIISRGHHTLADGQGFVISQLYMTSYHEELMQAMSKGASFMREHRRARIVPSKVHPLLRPLDRFANPAHHVFLAPLIHLSLLSLFWTAYAWTFGFSLVLSAYQASIQMLMFALTCWRVDMLTGSQAPYTSTRVKSREFSRSKTVSLDDVRLCQQAFSGKWPGSAVNEPGGRSKVGHVTVNDVMCAVVADVCGEEVERRIRREKEPGIRGTVKAALRRVLPSPIGFFIPISIRRPGDFSMRNLSTASLVYLHPSPPPSPRTAPAQALHSHIHAARSSLSLLKHSLLPTFFFYLTQLTAGQAPVLWPLPFLMVKGSWNVAREWVIMPLVNGVMQSFAVLLTNVPGPAKKRVTLEGVEVLTWTALPPQSGKGTVGMGIISYANGLCISIAADRVPSPEGEGVARRICERFERRFEEYVAVAREVVRTQKQQQQLKAGAGEDELKTEGRGDVEMRYQLVDRTRRGA</sequence>
<evidence type="ECO:0000256" key="4">
    <source>
        <dbReference type="ARBA" id="ARBA00023315"/>
    </source>
</evidence>
<dbReference type="GO" id="GO:0004144">
    <property type="term" value="F:diacylglycerol O-acyltransferase activity"/>
    <property type="evidence" value="ECO:0007669"/>
    <property type="project" value="UniProtKB-EC"/>
</dbReference>
<dbReference type="Pfam" id="PF06974">
    <property type="entry name" value="WS_DGAT_C"/>
    <property type="match status" value="1"/>
</dbReference>
<dbReference type="OrthoDB" id="619536at2759"/>
<proteinExistence type="inferred from homology"/>
<comment type="catalytic activity">
    <reaction evidence="6">
        <text>a long chain fatty alcohol + a fatty acyl-CoA = a long-chain alcohol wax ester + CoA</text>
        <dbReference type="Rhea" id="RHEA:38443"/>
        <dbReference type="ChEBI" id="CHEBI:17135"/>
        <dbReference type="ChEBI" id="CHEBI:57287"/>
        <dbReference type="ChEBI" id="CHEBI:77636"/>
        <dbReference type="ChEBI" id="CHEBI:235323"/>
        <dbReference type="EC" id="2.3.1.75"/>
    </reaction>
</comment>
<dbReference type="GO" id="GO:0005886">
    <property type="term" value="C:plasma membrane"/>
    <property type="evidence" value="ECO:0007669"/>
    <property type="project" value="TreeGrafter"/>
</dbReference>
<comment type="caution">
    <text evidence="11">The sequence shown here is derived from an EMBL/GenBank/DDBJ whole genome shotgun (WGS) entry which is preliminary data.</text>
</comment>
<evidence type="ECO:0000256" key="2">
    <source>
        <dbReference type="ARBA" id="ARBA00005189"/>
    </source>
</evidence>
<feature type="compositionally biased region" description="Pro residues" evidence="8">
    <location>
        <begin position="77"/>
        <end position="88"/>
    </location>
</feature>
<comment type="pathway">
    <text evidence="1">Glycerolipid metabolism; triacylglycerol biosynthesis.</text>
</comment>
<evidence type="ECO:0000256" key="7">
    <source>
        <dbReference type="ARBA" id="ARBA00048109"/>
    </source>
</evidence>